<dbReference type="AlphaFoldDB" id="A0A6A5CDL6"/>
<reference evidence="2 3" key="1">
    <citation type="journal article" date="2019" name="Sci. Rep.">
        <title>Nanopore sequencing improves the draft genome of the human pathogenic amoeba Naegleria fowleri.</title>
        <authorList>
            <person name="Liechti N."/>
            <person name="Schurch N."/>
            <person name="Bruggmann R."/>
            <person name="Wittwer M."/>
        </authorList>
    </citation>
    <scope>NUCLEOTIDE SEQUENCE [LARGE SCALE GENOMIC DNA]</scope>
    <source>
        <strain evidence="2 3">ATCC 30894</strain>
    </source>
</reference>
<protein>
    <submittedName>
        <fullName evidence="2">Uncharacterized protein</fullName>
    </submittedName>
</protein>
<keyword evidence="3" id="KW-1185">Reference proteome</keyword>
<feature type="compositionally biased region" description="Polar residues" evidence="1">
    <location>
        <begin position="359"/>
        <end position="368"/>
    </location>
</feature>
<dbReference type="OrthoDB" id="10482177at2759"/>
<dbReference type="RefSeq" id="XP_044568393.1">
    <property type="nucleotide sequence ID" value="XM_044711356.1"/>
</dbReference>
<sequence>MKRNNRIYLLTTLPNISIMSTNNNNCDTEILQRMNELDILYNNLLQTLQKAVQDLDLFNSTHSRVDPTWRSLGFPFHEKLRQDQLSAFQSRSITSSTTTTTTLEKRLPTFEEGQQVMKFVLNSMQIHYTGDERKHFLSSVVDATGMCGSYAMLMMHALQEEESLYSAQREESPSLASSTDFIVLEQEEETHSSIIDNLSLYKNKLNSKRSRNTVGNVLVRNQRLSEWFNNINNSCNEIHHHHQGQVNAQLVMLDASLEDPERFSLQVDQVFNPKLEHRSSLPPLKDKSTSKVCLLAKVNSDYCEKLITVANSHTGRKDTFKNVRRVYSLVMNESACKYILVFPNRREVKDYLMNNESNRGYYNNTPIFNNHRPDEKESRNNGNFNYYHDQPQNKDRLRRNSFNNTHSDDGHNYEGTSFSRKRNNKEVKQLSFPTLSVQ</sequence>
<dbReference type="GeneID" id="68114813"/>
<accession>A0A6A5CDL6</accession>
<proteinExistence type="predicted"/>
<evidence type="ECO:0000313" key="3">
    <source>
        <dbReference type="Proteomes" id="UP000444721"/>
    </source>
</evidence>
<dbReference type="VEuPathDB" id="AmoebaDB:NfTy_007330"/>
<organism evidence="2 3">
    <name type="scientific">Naegleria fowleri</name>
    <name type="common">Brain eating amoeba</name>
    <dbReference type="NCBI Taxonomy" id="5763"/>
    <lineage>
        <taxon>Eukaryota</taxon>
        <taxon>Discoba</taxon>
        <taxon>Heterolobosea</taxon>
        <taxon>Tetramitia</taxon>
        <taxon>Eutetramitia</taxon>
        <taxon>Vahlkampfiidae</taxon>
        <taxon>Naegleria</taxon>
    </lineage>
</organism>
<dbReference type="VEuPathDB" id="AmoebaDB:FDP41_007595"/>
<dbReference type="EMBL" id="VFQX01000004">
    <property type="protein sequence ID" value="KAF0983680.1"/>
    <property type="molecule type" value="Genomic_DNA"/>
</dbReference>
<evidence type="ECO:0000313" key="2">
    <source>
        <dbReference type="EMBL" id="KAF0983680.1"/>
    </source>
</evidence>
<name>A0A6A5CDL6_NAEFO</name>
<gene>
    <name evidence="2" type="ORF">FDP41_007595</name>
</gene>
<comment type="caution">
    <text evidence="2">The sequence shown here is derived from an EMBL/GenBank/DDBJ whole genome shotgun (WGS) entry which is preliminary data.</text>
</comment>
<evidence type="ECO:0000256" key="1">
    <source>
        <dbReference type="SAM" id="MobiDB-lite"/>
    </source>
</evidence>
<dbReference type="VEuPathDB" id="AmoebaDB:NF0015620"/>
<feature type="region of interest" description="Disordered" evidence="1">
    <location>
        <begin position="359"/>
        <end position="438"/>
    </location>
</feature>
<dbReference type="Proteomes" id="UP000444721">
    <property type="component" value="Unassembled WGS sequence"/>
</dbReference>